<dbReference type="CDD" id="cd00609">
    <property type="entry name" value="AAT_like"/>
    <property type="match status" value="2"/>
</dbReference>
<dbReference type="PRINTS" id="PR00753">
    <property type="entry name" value="ACCSYNTHASE"/>
</dbReference>
<dbReference type="HOGENOM" id="CLU_348518_0_0_1"/>
<feature type="domain" description="Aminotransferase class I/classII large" evidence="2">
    <location>
        <begin position="61"/>
        <end position="358"/>
    </location>
</feature>
<reference evidence="3" key="2">
    <citation type="submission" date="2012-05" db="EMBL/GenBank/DDBJ databases">
        <title>Annotation of the Genome Sequence of Fusarium oxysporum HDV247.</title>
        <authorList>
            <consortium name="The Broad Institute Genomics Platform"/>
            <person name="Ma L.-J."/>
            <person name="Corby-Kistler H."/>
            <person name="Broz K."/>
            <person name="Gale L.R."/>
            <person name="Jonkers W."/>
            <person name="O'Donnell K."/>
            <person name="Ploetz R."/>
            <person name="Steinberg C."/>
            <person name="Schwartz D.C."/>
            <person name="VanEtten H."/>
            <person name="Zhou S."/>
            <person name="Young S.K."/>
            <person name="Zeng Q."/>
            <person name="Gargeya S."/>
            <person name="Fitzgerald M."/>
            <person name="Abouelleil A."/>
            <person name="Alvarado L."/>
            <person name="Chapman S.B."/>
            <person name="Gainer-Dewar J."/>
            <person name="Goldberg J."/>
            <person name="Griggs A."/>
            <person name="Gujja S."/>
            <person name="Hansen M."/>
            <person name="Howarth C."/>
            <person name="Imamovic A."/>
            <person name="Ireland A."/>
            <person name="Larimer J."/>
            <person name="McCowan C."/>
            <person name="Murphy C."/>
            <person name="Pearson M."/>
            <person name="Poon T.W."/>
            <person name="Priest M."/>
            <person name="Roberts A."/>
            <person name="Saif S."/>
            <person name="Shea T."/>
            <person name="Sykes S."/>
            <person name="Wortman J."/>
            <person name="Nusbaum C."/>
            <person name="Birren B."/>
        </authorList>
    </citation>
    <scope>NUCLEOTIDE SEQUENCE</scope>
    <source>
        <strain evidence="3">HDV247</strain>
    </source>
</reference>
<evidence type="ECO:0000256" key="1">
    <source>
        <dbReference type="ARBA" id="ARBA00022898"/>
    </source>
</evidence>
<dbReference type="AlphaFoldDB" id="W9NF16"/>
<dbReference type="GO" id="GO:0030170">
    <property type="term" value="F:pyridoxal phosphate binding"/>
    <property type="evidence" value="ECO:0007669"/>
    <property type="project" value="InterPro"/>
</dbReference>
<dbReference type="Gene3D" id="3.40.640.10">
    <property type="entry name" value="Type I PLP-dependent aspartate aminotransferase-like (Major domain)"/>
    <property type="match status" value="2"/>
</dbReference>
<dbReference type="InterPro" id="IPR004839">
    <property type="entry name" value="Aminotransferase_I/II_large"/>
</dbReference>
<accession>W9NF16</accession>
<organism evidence="3">
    <name type="scientific">Fusarium oxysporum f. sp. pisi HDV247</name>
    <dbReference type="NCBI Taxonomy" id="1080344"/>
    <lineage>
        <taxon>Eukaryota</taxon>
        <taxon>Fungi</taxon>
        <taxon>Dikarya</taxon>
        <taxon>Ascomycota</taxon>
        <taxon>Pezizomycotina</taxon>
        <taxon>Sordariomycetes</taxon>
        <taxon>Hypocreomycetidae</taxon>
        <taxon>Hypocreales</taxon>
        <taxon>Nectriaceae</taxon>
        <taxon>Fusarium</taxon>
        <taxon>Fusarium oxysporum species complex</taxon>
    </lineage>
</organism>
<dbReference type="EMBL" id="JH651019">
    <property type="protein sequence ID" value="EXA31289.1"/>
    <property type="molecule type" value="Genomic_DNA"/>
</dbReference>
<dbReference type="SUPFAM" id="SSF53383">
    <property type="entry name" value="PLP-dependent transferases"/>
    <property type="match status" value="2"/>
</dbReference>
<name>W9NF16_FUSOX</name>
<dbReference type="GO" id="GO:0008483">
    <property type="term" value="F:transaminase activity"/>
    <property type="evidence" value="ECO:0007669"/>
    <property type="project" value="TreeGrafter"/>
</dbReference>
<proteinExistence type="predicted"/>
<dbReference type="PANTHER" id="PTHR43795:SF63">
    <property type="entry name" value="PUTATIVE (AFU_ORTHOLOGUE AFUA_4G00630)-RELATED"/>
    <property type="match status" value="1"/>
</dbReference>
<dbReference type="PANTHER" id="PTHR43795">
    <property type="entry name" value="BIFUNCTIONAL ASPARTATE AMINOTRANSFERASE AND GLUTAMATE/ASPARTATE-PREPHENATE AMINOTRANSFERASE-RELATED"/>
    <property type="match status" value="1"/>
</dbReference>
<sequence>MKLSNRGQATADNKGGSLLWDVTANLWDPTTNLSGFVSLGMAENVLMQDELLKHITDNVSLQPRALTYGDGTTGSKRLKLALARFFIKYLHPHKNIAWDHITITNGCSAAIEHIAWAVGDQGDGFLITRPFFRAFIPTFGLRVDTEVVQVPCHGVDPFCVKVVGKYDAKFQEAKAQGKKIAGILLCNPHNPLGRCYSRDALIGLMQFCQKHQIHLISDEVYALSTWTDEDAQVASFTSCLSIDPTGIIDPSLMHVVWGVSKDFGSNGIRIGCVVSQSNPSLHKALVPGALYSMSSSLADHAFANVLEDEAWVDDYLDKNRIKLAEHYRLITSWATEYGIRYARGTNAGFFLWANLGEAYFKYCRRLTLSNYIPLNRCRFHNAFLVNMKLSNRGQATADNKGGSLLWDVTANLWDPTTNLSGFVSLGMAENVLMQDELLKHITDNVSLQPRALTYGDGTTGSKRLKLALARFFIKYLHPHKNIEWDHITITNGCSAAIEHIAWAVGDQGDGFLITRPFFRAFIPTFGLRVDTKVVQVPCHGVDPFCVKVVGKYDAKFQEAKAQGKKIAGILLCNPHNPLGRCYSRDALIGLMQFCQKHQIHLISDEVYALSTWTDEDAQATPFTSCLSIDPTGIIDPSLMHVVWGVSKDFGSNGIRIGCVVSQSNPSLHKALVPGALYSMSSSLADHAFANVLEDEAWVDDYLDKNRIKLTEHYRLITSWATEYGIRYARGTNAGFFLWANLGEAYCQNHPEQEHAHAEDRVMQLLLERKVFVAPGSSFGAEDSGWFRLVFSVDKVTLMEGLSRIVDVLK</sequence>
<dbReference type="InterPro" id="IPR015421">
    <property type="entry name" value="PyrdxlP-dep_Trfase_major"/>
</dbReference>
<evidence type="ECO:0000313" key="3">
    <source>
        <dbReference type="EMBL" id="EXA31289.1"/>
    </source>
</evidence>
<dbReference type="Proteomes" id="UP000030751">
    <property type="component" value="Unassembled WGS sequence"/>
</dbReference>
<reference evidence="3" key="1">
    <citation type="submission" date="2011-10" db="EMBL/GenBank/DDBJ databases">
        <title>The Genome Sequence of Fusarium oxysporum HDV247.</title>
        <authorList>
            <consortium name="The Broad Institute Genome Sequencing Platform"/>
            <person name="Ma L.-J."/>
            <person name="Gale L.R."/>
            <person name="Schwartz D.C."/>
            <person name="Zhou S."/>
            <person name="Corby-Kistler H."/>
            <person name="Young S.K."/>
            <person name="Zeng Q."/>
            <person name="Gargeya S."/>
            <person name="Fitzgerald M."/>
            <person name="Haas B."/>
            <person name="Abouelleil A."/>
            <person name="Alvarado L."/>
            <person name="Arachchi H.M."/>
            <person name="Berlin A."/>
            <person name="Brown A."/>
            <person name="Chapman S.B."/>
            <person name="Chen Z."/>
            <person name="Dunbar C."/>
            <person name="Freedman E."/>
            <person name="Gearin G."/>
            <person name="Goldberg J."/>
            <person name="Griggs A."/>
            <person name="Gujja S."/>
            <person name="Heiman D."/>
            <person name="Howarth C."/>
            <person name="Larson L."/>
            <person name="Lui A."/>
            <person name="MacDonald P.J.P."/>
            <person name="Montmayeur A."/>
            <person name="Murphy C."/>
            <person name="Neiman D."/>
            <person name="Pearson M."/>
            <person name="Priest M."/>
            <person name="Roberts A."/>
            <person name="Saif S."/>
            <person name="Shea T."/>
            <person name="Shenoy N."/>
            <person name="Sisk P."/>
            <person name="Stolte C."/>
            <person name="Sykes S."/>
            <person name="Wortman J."/>
            <person name="Nusbaum C."/>
            <person name="Birren B."/>
        </authorList>
    </citation>
    <scope>NUCLEOTIDE SEQUENCE [LARGE SCALE GENOMIC DNA]</scope>
    <source>
        <strain evidence="3">HDV247</strain>
    </source>
</reference>
<dbReference type="Pfam" id="PF00155">
    <property type="entry name" value="Aminotran_1_2"/>
    <property type="match status" value="2"/>
</dbReference>
<gene>
    <name evidence="3" type="ORF">FOVG_17413</name>
</gene>
<evidence type="ECO:0000259" key="2">
    <source>
        <dbReference type="Pfam" id="PF00155"/>
    </source>
</evidence>
<dbReference type="InterPro" id="IPR050478">
    <property type="entry name" value="Ethylene_sulfur-biosynth"/>
</dbReference>
<dbReference type="GO" id="GO:0006520">
    <property type="term" value="P:amino acid metabolic process"/>
    <property type="evidence" value="ECO:0007669"/>
    <property type="project" value="TreeGrafter"/>
</dbReference>
<dbReference type="Gene3D" id="3.90.1150.10">
    <property type="entry name" value="Aspartate Aminotransferase, domain 1"/>
    <property type="match status" value="2"/>
</dbReference>
<dbReference type="InterPro" id="IPR015422">
    <property type="entry name" value="PyrdxlP-dep_Trfase_small"/>
</dbReference>
<protein>
    <recommendedName>
        <fullName evidence="2">Aminotransferase class I/classII large domain-containing protein</fullName>
    </recommendedName>
</protein>
<dbReference type="InterPro" id="IPR015424">
    <property type="entry name" value="PyrdxlP-dep_Trfase"/>
</dbReference>
<keyword evidence="1" id="KW-0663">Pyridoxal phosphate</keyword>
<feature type="domain" description="Aminotransferase class I/classII large" evidence="2">
    <location>
        <begin position="447"/>
        <end position="804"/>
    </location>
</feature>